<gene>
    <name evidence="2" type="ORF">GCM10011316_14380</name>
</gene>
<dbReference type="GO" id="GO:0016787">
    <property type="term" value="F:hydrolase activity"/>
    <property type="evidence" value="ECO:0007669"/>
    <property type="project" value="UniProtKB-KW"/>
</dbReference>
<dbReference type="SUPFAM" id="SSF53187">
    <property type="entry name" value="Zn-dependent exopeptidases"/>
    <property type="match status" value="1"/>
</dbReference>
<accession>A0A916TFV0</accession>
<keyword evidence="2" id="KW-0378">Hydrolase</keyword>
<reference evidence="2" key="1">
    <citation type="journal article" date="2014" name="Int. J. Syst. Evol. Microbiol.">
        <title>Complete genome sequence of Corynebacterium casei LMG S-19264T (=DSM 44701T), isolated from a smear-ripened cheese.</title>
        <authorList>
            <consortium name="US DOE Joint Genome Institute (JGI-PGF)"/>
            <person name="Walter F."/>
            <person name="Albersmeier A."/>
            <person name="Kalinowski J."/>
            <person name="Ruckert C."/>
        </authorList>
    </citation>
    <scope>NUCLEOTIDE SEQUENCE</scope>
    <source>
        <strain evidence="2">CGMCC 1.12426</strain>
    </source>
</reference>
<dbReference type="AlphaFoldDB" id="A0A916TFV0"/>
<proteinExistence type="predicted"/>
<protein>
    <submittedName>
        <fullName evidence="2">Hydrolase</fullName>
    </submittedName>
</protein>
<keyword evidence="3" id="KW-1185">Reference proteome</keyword>
<evidence type="ECO:0000313" key="2">
    <source>
        <dbReference type="EMBL" id="GGB43505.1"/>
    </source>
</evidence>
<name>A0A916TFV0_9HYPH</name>
<dbReference type="Proteomes" id="UP000605148">
    <property type="component" value="Unassembled WGS sequence"/>
</dbReference>
<comment type="caution">
    <text evidence="2">The sequence shown here is derived from an EMBL/GenBank/DDBJ whole genome shotgun (WGS) entry which is preliminary data.</text>
</comment>
<dbReference type="Pfam" id="PF05013">
    <property type="entry name" value="FGase"/>
    <property type="match status" value="1"/>
</dbReference>
<dbReference type="InterPro" id="IPR007709">
    <property type="entry name" value="N-FG_amidohydro"/>
</dbReference>
<evidence type="ECO:0000313" key="3">
    <source>
        <dbReference type="Proteomes" id="UP000605148"/>
    </source>
</evidence>
<reference evidence="2" key="2">
    <citation type="submission" date="2020-09" db="EMBL/GenBank/DDBJ databases">
        <authorList>
            <person name="Sun Q."/>
            <person name="Zhou Y."/>
        </authorList>
    </citation>
    <scope>NUCLEOTIDE SEQUENCE</scope>
    <source>
        <strain evidence="2">CGMCC 1.12426</strain>
    </source>
</reference>
<feature type="region of interest" description="Disordered" evidence="1">
    <location>
        <begin position="1"/>
        <end position="20"/>
    </location>
</feature>
<dbReference type="RefSeq" id="WP_150495219.1">
    <property type="nucleotide sequence ID" value="NZ_BMFA01000003.1"/>
</dbReference>
<dbReference type="OrthoDB" id="8716700at2"/>
<evidence type="ECO:0000256" key="1">
    <source>
        <dbReference type="SAM" id="MobiDB-lite"/>
    </source>
</evidence>
<organism evidence="2 3">
    <name type="scientific">Roseibium aquae</name>
    <dbReference type="NCBI Taxonomy" id="1323746"/>
    <lineage>
        <taxon>Bacteria</taxon>
        <taxon>Pseudomonadati</taxon>
        <taxon>Pseudomonadota</taxon>
        <taxon>Alphaproteobacteria</taxon>
        <taxon>Hyphomicrobiales</taxon>
        <taxon>Stappiaceae</taxon>
        <taxon>Roseibium</taxon>
    </lineage>
</organism>
<dbReference type="Gene3D" id="3.40.630.40">
    <property type="entry name" value="Zn-dependent exopeptidases"/>
    <property type="match status" value="1"/>
</dbReference>
<sequence>MTHTHRIETPQGPDAPLIFDSPHSGSIYPDDFDHIIDRMTLRRSEDAHIDELFSGVTTHGASLLHALFPRCYIDPNRNEDDIDTAMIADPWPYPVNPTSKTLERGVGLIWKDMKAFGPIYGRPLSAAEVASRIETFWRPYHDALAGLMETARTRHGKVIHVNCHSMASMGDRTTEDGMVVRPDFVIGDRDGSTCAPEVTHTVATFFKERGYSVAINDPYKGFELVRRHGNPGRGSHSIQIEINRALYMNEATLCKRPGYLRLQQELTDLAADLAALARVL</sequence>
<dbReference type="EMBL" id="BMFA01000003">
    <property type="protein sequence ID" value="GGB43505.1"/>
    <property type="molecule type" value="Genomic_DNA"/>
</dbReference>